<organism evidence="1 2">
    <name type="scientific">Plasticicumulans acidivorans</name>
    <dbReference type="NCBI Taxonomy" id="886464"/>
    <lineage>
        <taxon>Bacteria</taxon>
        <taxon>Pseudomonadati</taxon>
        <taxon>Pseudomonadota</taxon>
        <taxon>Gammaproteobacteria</taxon>
        <taxon>Candidatus Competibacteraceae</taxon>
        <taxon>Plasticicumulans</taxon>
    </lineage>
</organism>
<dbReference type="Proteomes" id="UP000246569">
    <property type="component" value="Unassembled WGS sequence"/>
</dbReference>
<name>A0A317MVX9_9GAMM</name>
<evidence type="ECO:0000313" key="1">
    <source>
        <dbReference type="EMBL" id="PWV62465.1"/>
    </source>
</evidence>
<sequence>MTTPTFAAAWAARTTLEPLQLDCVTTLMLKIIDGKCKMNADDKTVMAAVYDVVRERPGRLLGADVHALIERARAAAGRDEALIMEVYEQRLNAETMISRPVMKGFKAWLRGEGILADGQAQPEEA</sequence>
<comment type="caution">
    <text evidence="1">The sequence shown here is derived from an EMBL/GenBank/DDBJ whole genome shotgun (WGS) entry which is preliminary data.</text>
</comment>
<proteinExistence type="predicted"/>
<dbReference type="RefSeq" id="WP_110018284.1">
    <property type="nucleotide sequence ID" value="NZ_QGTJ01000004.1"/>
</dbReference>
<gene>
    <name evidence="1" type="ORF">C7443_104261</name>
</gene>
<protein>
    <submittedName>
        <fullName evidence="1">Uncharacterized protein</fullName>
    </submittedName>
</protein>
<reference evidence="1 2" key="1">
    <citation type="submission" date="2018-05" db="EMBL/GenBank/DDBJ databases">
        <title>Genomic Encyclopedia of Type Strains, Phase IV (KMG-IV): sequencing the most valuable type-strain genomes for metagenomic binning, comparative biology and taxonomic classification.</title>
        <authorList>
            <person name="Goeker M."/>
        </authorList>
    </citation>
    <scope>NUCLEOTIDE SEQUENCE [LARGE SCALE GENOMIC DNA]</scope>
    <source>
        <strain evidence="1 2">DSM 23606</strain>
    </source>
</reference>
<evidence type="ECO:0000313" key="2">
    <source>
        <dbReference type="Proteomes" id="UP000246569"/>
    </source>
</evidence>
<dbReference type="OrthoDB" id="7862241at2"/>
<keyword evidence="2" id="KW-1185">Reference proteome</keyword>
<accession>A0A317MVX9</accession>
<dbReference type="AlphaFoldDB" id="A0A317MVX9"/>
<dbReference type="EMBL" id="QGTJ01000004">
    <property type="protein sequence ID" value="PWV62465.1"/>
    <property type="molecule type" value="Genomic_DNA"/>
</dbReference>